<comment type="caution">
    <text evidence="2">The sequence shown here is derived from an EMBL/GenBank/DDBJ whole genome shotgun (WGS) entry which is preliminary data.</text>
</comment>
<evidence type="ECO:0000313" key="2">
    <source>
        <dbReference type="EMBL" id="PUU74744.1"/>
    </source>
</evidence>
<sequence length="184" mass="21419">MPPRGLKGCHNHVGGLLFFFLPFLFLHSTASSLLGVFSLYTNYYFFCSFSFPYSILSSPAACSPQPMGSHSSSYLLVQEACLFRSFLILYATTCIVLFWMTFLWCTVHCTFFPSIRSCSHNFLLQTRKKKKSSPLLQFRGKKCQHYDILKFVFSLPFFHFSFYHTFFTLLLFYSISFPCFRSCL</sequence>
<keyword evidence="1" id="KW-0812">Transmembrane</keyword>
<dbReference type="Proteomes" id="UP000244722">
    <property type="component" value="Unassembled WGS sequence"/>
</dbReference>
<gene>
    <name evidence="2" type="ORF">B9Z19DRAFT_409245</name>
</gene>
<evidence type="ECO:0000313" key="3">
    <source>
        <dbReference type="Proteomes" id="UP000244722"/>
    </source>
</evidence>
<keyword evidence="1" id="KW-1133">Transmembrane helix</keyword>
<feature type="transmembrane region" description="Helical" evidence="1">
    <location>
        <begin position="160"/>
        <end position="180"/>
    </location>
</feature>
<protein>
    <submittedName>
        <fullName evidence="2">Uncharacterized protein</fullName>
    </submittedName>
</protein>
<name>A0A2T6ZH63_TUBBO</name>
<feature type="transmembrane region" description="Helical" evidence="1">
    <location>
        <begin position="82"/>
        <end position="104"/>
    </location>
</feature>
<reference evidence="2 3" key="1">
    <citation type="submission" date="2017-04" db="EMBL/GenBank/DDBJ databases">
        <title>Draft genome sequence of Tuber borchii Vittad., a whitish edible truffle.</title>
        <authorList>
            <consortium name="DOE Joint Genome Institute"/>
            <person name="Murat C."/>
            <person name="Kuo A."/>
            <person name="Barry K.W."/>
            <person name="Clum A."/>
            <person name="Dockter R.B."/>
            <person name="Fauchery L."/>
            <person name="Iotti M."/>
            <person name="Kohler A."/>
            <person name="Labutti K."/>
            <person name="Lindquist E.A."/>
            <person name="Lipzen A."/>
            <person name="Ohm R.A."/>
            <person name="Wang M."/>
            <person name="Grigoriev I.V."/>
            <person name="Zambonelli A."/>
            <person name="Martin F.M."/>
        </authorList>
    </citation>
    <scope>NUCLEOTIDE SEQUENCE [LARGE SCALE GENOMIC DNA]</scope>
    <source>
        <strain evidence="2 3">Tbo3840</strain>
    </source>
</reference>
<evidence type="ECO:0000256" key="1">
    <source>
        <dbReference type="SAM" id="Phobius"/>
    </source>
</evidence>
<proteinExistence type="predicted"/>
<dbReference type="AlphaFoldDB" id="A0A2T6ZH63"/>
<accession>A0A2T6ZH63</accession>
<dbReference type="EMBL" id="NESQ01000276">
    <property type="protein sequence ID" value="PUU74744.1"/>
    <property type="molecule type" value="Genomic_DNA"/>
</dbReference>
<feature type="transmembrane region" description="Helical" evidence="1">
    <location>
        <begin position="12"/>
        <end position="37"/>
    </location>
</feature>
<organism evidence="2 3">
    <name type="scientific">Tuber borchii</name>
    <name type="common">White truffle</name>
    <dbReference type="NCBI Taxonomy" id="42251"/>
    <lineage>
        <taxon>Eukaryota</taxon>
        <taxon>Fungi</taxon>
        <taxon>Dikarya</taxon>
        <taxon>Ascomycota</taxon>
        <taxon>Pezizomycotina</taxon>
        <taxon>Pezizomycetes</taxon>
        <taxon>Pezizales</taxon>
        <taxon>Tuberaceae</taxon>
        <taxon>Tuber</taxon>
    </lineage>
</organism>
<keyword evidence="3" id="KW-1185">Reference proteome</keyword>
<keyword evidence="1" id="KW-0472">Membrane</keyword>